<dbReference type="RefSeq" id="WP_193915484.1">
    <property type="nucleotide sequence ID" value="NZ_JADEXS020000001.1"/>
</dbReference>
<dbReference type="EMBL" id="JADEXS010000094">
    <property type="protein sequence ID" value="MBE9022648.1"/>
    <property type="molecule type" value="Genomic_DNA"/>
</dbReference>
<reference evidence="2" key="1">
    <citation type="submission" date="2020-10" db="EMBL/GenBank/DDBJ databases">
        <authorList>
            <person name="Castelo-Branco R."/>
            <person name="Eusebio N."/>
            <person name="Adriana R."/>
            <person name="Vieira A."/>
            <person name="Brugerolle De Fraissinette N."/>
            <person name="Rezende De Castro R."/>
            <person name="Schneider M.P."/>
            <person name="Vasconcelos V."/>
            <person name="Leao P.N."/>
        </authorList>
    </citation>
    <scope>NUCLEOTIDE SEQUENCE</scope>
    <source>
        <strain evidence="2">LEGE 12446</strain>
    </source>
</reference>
<gene>
    <name evidence="2" type="ORF">IQ276_09465</name>
</gene>
<feature type="chain" id="PRO_5035306477" evidence="1">
    <location>
        <begin position="26"/>
        <end position="208"/>
    </location>
</feature>
<dbReference type="AlphaFoldDB" id="A0A8J7AA25"/>
<dbReference type="Proteomes" id="UP000622533">
    <property type="component" value="Unassembled WGS sequence"/>
</dbReference>
<organism evidence="2 3">
    <name type="scientific">Desmonostoc muscorum LEGE 12446</name>
    <dbReference type="NCBI Taxonomy" id="1828758"/>
    <lineage>
        <taxon>Bacteria</taxon>
        <taxon>Bacillati</taxon>
        <taxon>Cyanobacteriota</taxon>
        <taxon>Cyanophyceae</taxon>
        <taxon>Nostocales</taxon>
        <taxon>Nostocaceae</taxon>
        <taxon>Desmonostoc</taxon>
    </lineage>
</organism>
<sequence>MKLFKTALVALVLLVNLIIAQPSWADRPNLTTSPDYIEVTQGINNLLQLQKTPDQSEYTPEEIQQELGEFKLQKYILETAQNWAQCRNETGKTLAIYAHKPKKASQGNTLYFLGNGQITENEWDCDGVYLPIGSKVSSIADAQELTEPLAIKFVDGTQLVAKTNPETGTVEFNVNPAKVFKAGEPNWSIPNLSQADIDAAIPNAPIED</sequence>
<proteinExistence type="predicted"/>
<keyword evidence="1" id="KW-0732">Signal</keyword>
<evidence type="ECO:0000256" key="1">
    <source>
        <dbReference type="SAM" id="SignalP"/>
    </source>
</evidence>
<evidence type="ECO:0000313" key="2">
    <source>
        <dbReference type="EMBL" id="MBE9022648.1"/>
    </source>
</evidence>
<comment type="caution">
    <text evidence="2">The sequence shown here is derived from an EMBL/GenBank/DDBJ whole genome shotgun (WGS) entry which is preliminary data.</text>
</comment>
<evidence type="ECO:0000313" key="3">
    <source>
        <dbReference type="Proteomes" id="UP000622533"/>
    </source>
</evidence>
<keyword evidence="3" id="KW-1185">Reference proteome</keyword>
<accession>A0A8J7AA25</accession>
<protein>
    <submittedName>
        <fullName evidence="2">Uncharacterized protein</fullName>
    </submittedName>
</protein>
<feature type="signal peptide" evidence="1">
    <location>
        <begin position="1"/>
        <end position="25"/>
    </location>
</feature>
<name>A0A8J7AA25_DESMC</name>